<accession>A0A318HYZ6</accession>
<evidence type="ECO:0000313" key="3">
    <source>
        <dbReference type="EMBL" id="PXX23562.1"/>
    </source>
</evidence>
<feature type="transmembrane region" description="Helical" evidence="2">
    <location>
        <begin position="103"/>
        <end position="120"/>
    </location>
</feature>
<keyword evidence="2" id="KW-1133">Transmembrane helix</keyword>
<proteinExistence type="predicted"/>
<comment type="caution">
    <text evidence="3">The sequence shown here is derived from an EMBL/GenBank/DDBJ whole genome shotgun (WGS) entry which is preliminary data.</text>
</comment>
<feature type="transmembrane region" description="Helical" evidence="2">
    <location>
        <begin position="48"/>
        <end position="69"/>
    </location>
</feature>
<dbReference type="EMBL" id="QJJX01000005">
    <property type="protein sequence ID" value="PXX23562.1"/>
    <property type="molecule type" value="Genomic_DNA"/>
</dbReference>
<evidence type="ECO:0000313" key="4">
    <source>
        <dbReference type="Proteomes" id="UP000248314"/>
    </source>
</evidence>
<reference evidence="3 4" key="1">
    <citation type="submission" date="2018-05" db="EMBL/GenBank/DDBJ databases">
        <title>Genomic Encyclopedia of Type Strains, Phase I: the one thousand microbial genomes (KMG-I) project.</title>
        <authorList>
            <person name="Kyrpides N."/>
        </authorList>
    </citation>
    <scope>NUCLEOTIDE SEQUENCE [LARGE SCALE GENOMIC DNA]</scope>
    <source>
        <strain evidence="3 4">DSM 15611</strain>
    </source>
</reference>
<protein>
    <submittedName>
        <fullName evidence="3">Uncharacterized protein</fullName>
    </submittedName>
</protein>
<gene>
    <name evidence="3" type="ORF">EJ73_00548</name>
</gene>
<dbReference type="AlphaFoldDB" id="A0A318HYZ6"/>
<dbReference type="RefSeq" id="WP_025817290.1">
    <property type="nucleotide sequence ID" value="NZ_BAIZ01000052.1"/>
</dbReference>
<sequence>MNRQIEMVVLWTLVIMGFLAHTMADVMPAFWGEQIVTMPTPAHSRELIAMMLGVCYTLPVLAIFLALWGKHKAWRVIHVLLTFIFTALCLLHMLEWIDEFNPVQLTVMPLMGFIGLILFVKSIKYAREKRNTEVEETENDADENEDTDENEAREDANEEQTNDNEAQANHGETKESEAEENTNTK</sequence>
<name>A0A318HYZ6_9BACT</name>
<feature type="compositionally biased region" description="Acidic residues" evidence="1">
    <location>
        <begin position="134"/>
        <end position="162"/>
    </location>
</feature>
<dbReference type="Proteomes" id="UP000248314">
    <property type="component" value="Unassembled WGS sequence"/>
</dbReference>
<feature type="transmembrane region" description="Helical" evidence="2">
    <location>
        <begin position="76"/>
        <end position="97"/>
    </location>
</feature>
<evidence type="ECO:0000256" key="1">
    <source>
        <dbReference type="SAM" id="MobiDB-lite"/>
    </source>
</evidence>
<evidence type="ECO:0000256" key="2">
    <source>
        <dbReference type="SAM" id="Phobius"/>
    </source>
</evidence>
<keyword evidence="2" id="KW-0812">Transmembrane</keyword>
<keyword evidence="4" id="KW-1185">Reference proteome</keyword>
<feature type="region of interest" description="Disordered" evidence="1">
    <location>
        <begin position="130"/>
        <end position="185"/>
    </location>
</feature>
<keyword evidence="2" id="KW-0472">Membrane</keyword>
<organism evidence="3 4">
    <name type="scientific">Hoylesella shahii DSM 15611 = JCM 12083</name>
    <dbReference type="NCBI Taxonomy" id="1122991"/>
    <lineage>
        <taxon>Bacteria</taxon>
        <taxon>Pseudomonadati</taxon>
        <taxon>Bacteroidota</taxon>
        <taxon>Bacteroidia</taxon>
        <taxon>Bacteroidales</taxon>
        <taxon>Prevotellaceae</taxon>
        <taxon>Hoylesella</taxon>
    </lineage>
</organism>